<feature type="region of interest" description="Disordered" evidence="1">
    <location>
        <begin position="236"/>
        <end position="270"/>
    </location>
</feature>
<feature type="compositionally biased region" description="Pro residues" evidence="1">
    <location>
        <begin position="239"/>
        <end position="249"/>
    </location>
</feature>
<comment type="caution">
    <text evidence="3">The sequence shown here is derived from an EMBL/GenBank/DDBJ whole genome shotgun (WGS) entry which is preliminary data.</text>
</comment>
<dbReference type="Gramene" id="GBG83453">
    <property type="protein sequence ID" value="GBG83453"/>
    <property type="gene ID" value="CBR_g37165"/>
</dbReference>
<reference evidence="3 4" key="1">
    <citation type="journal article" date="2018" name="Cell">
        <title>The Chara Genome: Secondary Complexity and Implications for Plant Terrestrialization.</title>
        <authorList>
            <person name="Nishiyama T."/>
            <person name="Sakayama H."/>
            <person name="Vries J.D."/>
            <person name="Buschmann H."/>
            <person name="Saint-Marcoux D."/>
            <person name="Ullrich K.K."/>
            <person name="Haas F.B."/>
            <person name="Vanderstraeten L."/>
            <person name="Becker D."/>
            <person name="Lang D."/>
            <person name="Vosolsobe S."/>
            <person name="Rombauts S."/>
            <person name="Wilhelmsson P.K.I."/>
            <person name="Janitza P."/>
            <person name="Kern R."/>
            <person name="Heyl A."/>
            <person name="Rumpler F."/>
            <person name="Villalobos L.I.A.C."/>
            <person name="Clay J.M."/>
            <person name="Skokan R."/>
            <person name="Toyoda A."/>
            <person name="Suzuki Y."/>
            <person name="Kagoshima H."/>
            <person name="Schijlen E."/>
            <person name="Tajeshwar N."/>
            <person name="Catarino B."/>
            <person name="Hetherington A.J."/>
            <person name="Saltykova A."/>
            <person name="Bonnot C."/>
            <person name="Breuninger H."/>
            <person name="Symeonidi A."/>
            <person name="Radhakrishnan G.V."/>
            <person name="Van Nieuwerburgh F."/>
            <person name="Deforce D."/>
            <person name="Chang C."/>
            <person name="Karol K.G."/>
            <person name="Hedrich R."/>
            <person name="Ulvskov P."/>
            <person name="Glockner G."/>
            <person name="Delwiche C.F."/>
            <person name="Petrasek J."/>
            <person name="Van de Peer Y."/>
            <person name="Friml J."/>
            <person name="Beilby M."/>
            <person name="Dolan L."/>
            <person name="Kohara Y."/>
            <person name="Sugano S."/>
            <person name="Fujiyama A."/>
            <person name="Delaux P.-M."/>
            <person name="Quint M."/>
            <person name="TheiBen G."/>
            <person name="Hagemann M."/>
            <person name="Harholt J."/>
            <person name="Dunand C."/>
            <person name="Zachgo S."/>
            <person name="Langdale J."/>
            <person name="Maumus F."/>
            <person name="Straeten D.V.D."/>
            <person name="Gould S.B."/>
            <person name="Rensing S.A."/>
        </authorList>
    </citation>
    <scope>NUCLEOTIDE SEQUENCE [LARGE SCALE GENOMIC DNA]</scope>
    <source>
        <strain evidence="3 4">S276</strain>
    </source>
</reference>
<dbReference type="Proteomes" id="UP000265515">
    <property type="component" value="Unassembled WGS sequence"/>
</dbReference>
<accession>A0A388LMK0</accession>
<gene>
    <name evidence="3" type="ORF">CBR_g37165</name>
</gene>
<dbReference type="AlphaFoldDB" id="A0A388LMK0"/>
<evidence type="ECO:0000313" key="4">
    <source>
        <dbReference type="Proteomes" id="UP000265515"/>
    </source>
</evidence>
<feature type="transmembrane region" description="Helical" evidence="2">
    <location>
        <begin position="375"/>
        <end position="396"/>
    </location>
</feature>
<name>A0A388LMK0_CHABU</name>
<protein>
    <submittedName>
        <fullName evidence="3">Uncharacterized protein</fullName>
    </submittedName>
</protein>
<dbReference type="EMBL" id="BFEA01000439">
    <property type="protein sequence ID" value="GBG83453.1"/>
    <property type="molecule type" value="Genomic_DNA"/>
</dbReference>
<keyword evidence="2" id="KW-0812">Transmembrane</keyword>
<keyword evidence="2" id="KW-1133">Transmembrane helix</keyword>
<proteinExistence type="predicted"/>
<feature type="compositionally biased region" description="Low complexity" evidence="1">
    <location>
        <begin position="250"/>
        <end position="270"/>
    </location>
</feature>
<evidence type="ECO:0000256" key="2">
    <source>
        <dbReference type="SAM" id="Phobius"/>
    </source>
</evidence>
<feature type="region of interest" description="Disordered" evidence="1">
    <location>
        <begin position="325"/>
        <end position="368"/>
    </location>
</feature>
<keyword evidence="2" id="KW-0472">Membrane</keyword>
<evidence type="ECO:0000313" key="3">
    <source>
        <dbReference type="EMBL" id="GBG83453.1"/>
    </source>
</evidence>
<keyword evidence="4" id="KW-1185">Reference proteome</keyword>
<evidence type="ECO:0000256" key="1">
    <source>
        <dbReference type="SAM" id="MobiDB-lite"/>
    </source>
</evidence>
<sequence length="420" mass="44336">MVKKSFNIPVQFDILHRDPYLWTLRGDKTAFRAAVAAAQVANVVKLLAVYFQALYTVPTQAGDLEPLSTGQVSLTILRVMAVQIYKAHYRASEILADMPLPTLPIAIPTVFKEVPNGTFILDKQNIPLPSPAGPDTSVNISSTKPWMPGTVGGRDFNATPQTDPSTFIFHKASTDNAFDVTTVGTVKEVASDAYDSLQVDGLLKLSDLRPSTDVTEAVASTATGFNTILNDMAALPTSISPPAPPPPPSGSGSDSLLSPPLPPSTTVMPPSDMIEKLAKVVITTYHPTVVNSIEQVAEGKSSVQQYKTSMTTTQLNQLISTASVPNSFELPDPQSPDSVEEGVTNGVPLSGGEPSPGGGPKSSPSGITSKQKRTILLGVVISIGVSLLASVAICIYRGSRKTATAVEIQPEVEIQPAPPR</sequence>
<organism evidence="3 4">
    <name type="scientific">Chara braunii</name>
    <name type="common">Braun's stonewort</name>
    <dbReference type="NCBI Taxonomy" id="69332"/>
    <lineage>
        <taxon>Eukaryota</taxon>
        <taxon>Viridiplantae</taxon>
        <taxon>Streptophyta</taxon>
        <taxon>Charophyceae</taxon>
        <taxon>Charales</taxon>
        <taxon>Characeae</taxon>
        <taxon>Chara</taxon>
    </lineage>
</organism>